<reference evidence="2 3" key="1">
    <citation type="submission" date="2021-01" db="EMBL/GenBank/DDBJ databases">
        <title>Whole genome shotgun sequence of Microbispora corallina NBRC 16416.</title>
        <authorList>
            <person name="Komaki H."/>
            <person name="Tamura T."/>
        </authorList>
    </citation>
    <scope>NUCLEOTIDE SEQUENCE [LARGE SCALE GENOMIC DNA]</scope>
    <source>
        <strain evidence="2 3">NBRC 16416</strain>
    </source>
</reference>
<feature type="transmembrane region" description="Helical" evidence="1">
    <location>
        <begin position="54"/>
        <end position="78"/>
    </location>
</feature>
<sequence length="161" mass="17068">MPDTLRTVALLAAVFTSGLLAGLFYAFACAVMPGLRRAADRTLVDAMQRINVAILNGWFALTFAGAPILTAVTAALHLGGDARRVLPWAGAALLFHCAALAVTFAINIPLNNALDAAGEPDRLADPRLVRDRFEALWVRWNLVRAAASAAAFGCLAWALLV</sequence>
<dbReference type="Pfam" id="PF08592">
    <property type="entry name" value="Anthrone_oxy"/>
    <property type="match status" value="1"/>
</dbReference>
<proteinExistence type="predicted"/>
<dbReference type="EMBL" id="BOOC01000011">
    <property type="protein sequence ID" value="GIH40039.1"/>
    <property type="molecule type" value="Genomic_DNA"/>
</dbReference>
<name>A0ABQ4FYX8_9ACTN</name>
<feature type="transmembrane region" description="Helical" evidence="1">
    <location>
        <begin position="142"/>
        <end position="160"/>
    </location>
</feature>
<comment type="caution">
    <text evidence="2">The sequence shown here is derived from an EMBL/GenBank/DDBJ whole genome shotgun (WGS) entry which is preliminary data.</text>
</comment>
<keyword evidence="3" id="KW-1185">Reference proteome</keyword>
<evidence type="ECO:0000313" key="3">
    <source>
        <dbReference type="Proteomes" id="UP000603904"/>
    </source>
</evidence>
<evidence type="ECO:0000256" key="1">
    <source>
        <dbReference type="SAM" id="Phobius"/>
    </source>
</evidence>
<keyword evidence="1" id="KW-0812">Transmembrane</keyword>
<dbReference type="RefSeq" id="WP_204057501.1">
    <property type="nucleotide sequence ID" value="NZ_BAAAGP010000027.1"/>
</dbReference>
<accession>A0ABQ4FYX8</accession>
<dbReference type="Proteomes" id="UP000603904">
    <property type="component" value="Unassembled WGS sequence"/>
</dbReference>
<keyword evidence="1" id="KW-0472">Membrane</keyword>
<dbReference type="InterPro" id="IPR013901">
    <property type="entry name" value="Anthrone_oxy"/>
</dbReference>
<organism evidence="2 3">
    <name type="scientific">Microbispora corallina</name>
    <dbReference type="NCBI Taxonomy" id="83302"/>
    <lineage>
        <taxon>Bacteria</taxon>
        <taxon>Bacillati</taxon>
        <taxon>Actinomycetota</taxon>
        <taxon>Actinomycetes</taxon>
        <taxon>Streptosporangiales</taxon>
        <taxon>Streptosporangiaceae</taxon>
        <taxon>Microbispora</taxon>
    </lineage>
</organism>
<evidence type="ECO:0000313" key="2">
    <source>
        <dbReference type="EMBL" id="GIH40039.1"/>
    </source>
</evidence>
<keyword evidence="1" id="KW-1133">Transmembrane helix</keyword>
<gene>
    <name evidence="2" type="ORF">Mco01_30390</name>
</gene>
<protein>
    <submittedName>
        <fullName evidence="2">Membrane protein</fullName>
    </submittedName>
</protein>
<feature type="transmembrane region" description="Helical" evidence="1">
    <location>
        <begin position="85"/>
        <end position="106"/>
    </location>
</feature>